<dbReference type="Gene3D" id="2.40.50.140">
    <property type="entry name" value="Nucleic acid-binding proteins"/>
    <property type="match status" value="1"/>
</dbReference>
<keyword evidence="4" id="KW-1185">Reference proteome</keyword>
<feature type="compositionally biased region" description="Acidic residues" evidence="1">
    <location>
        <begin position="630"/>
        <end position="648"/>
    </location>
</feature>
<feature type="compositionally biased region" description="Basic and acidic residues" evidence="1">
    <location>
        <begin position="609"/>
        <end position="626"/>
    </location>
</feature>
<dbReference type="SMART" id="SM00976">
    <property type="entry name" value="Telo_bind"/>
    <property type="match status" value="1"/>
</dbReference>
<evidence type="ECO:0000259" key="2">
    <source>
        <dbReference type="SMART" id="SM00976"/>
    </source>
</evidence>
<feature type="region of interest" description="Disordered" evidence="1">
    <location>
        <begin position="1025"/>
        <end position="1047"/>
    </location>
</feature>
<accession>A0AAN6STZ7</accession>
<comment type="caution">
    <text evidence="3">The sequence shown here is derived from an EMBL/GenBank/DDBJ whole genome shotgun (WGS) entry which is preliminary data.</text>
</comment>
<feature type="compositionally biased region" description="Acidic residues" evidence="1">
    <location>
        <begin position="924"/>
        <end position="933"/>
    </location>
</feature>
<gene>
    <name evidence="3" type="ORF">C8A01DRAFT_43964</name>
</gene>
<evidence type="ECO:0000256" key="1">
    <source>
        <dbReference type="SAM" id="MobiDB-lite"/>
    </source>
</evidence>
<proteinExistence type="predicted"/>
<feature type="compositionally biased region" description="Acidic residues" evidence="1">
    <location>
        <begin position="586"/>
        <end position="608"/>
    </location>
</feature>
<feature type="region of interest" description="Disordered" evidence="1">
    <location>
        <begin position="567"/>
        <end position="773"/>
    </location>
</feature>
<feature type="region of interest" description="Disordered" evidence="1">
    <location>
        <begin position="212"/>
        <end position="391"/>
    </location>
</feature>
<feature type="compositionally biased region" description="Basic and acidic residues" evidence="1">
    <location>
        <begin position="891"/>
        <end position="903"/>
    </location>
</feature>
<feature type="compositionally biased region" description="Basic and acidic residues" evidence="1">
    <location>
        <begin position="1176"/>
        <end position="1186"/>
    </location>
</feature>
<dbReference type="GO" id="GO:0000723">
    <property type="term" value="P:telomere maintenance"/>
    <property type="evidence" value="ECO:0007669"/>
    <property type="project" value="InterPro"/>
</dbReference>
<feature type="compositionally biased region" description="Polar residues" evidence="1">
    <location>
        <begin position="381"/>
        <end position="390"/>
    </location>
</feature>
<dbReference type="EMBL" id="MU854332">
    <property type="protein sequence ID" value="KAK4043039.1"/>
    <property type="molecule type" value="Genomic_DNA"/>
</dbReference>
<feature type="compositionally biased region" description="Polar residues" evidence="1">
    <location>
        <begin position="1033"/>
        <end position="1047"/>
    </location>
</feature>
<evidence type="ECO:0000313" key="3">
    <source>
        <dbReference type="EMBL" id="KAK4043039.1"/>
    </source>
</evidence>
<dbReference type="SUPFAM" id="SSF50249">
    <property type="entry name" value="Nucleic acid-binding proteins"/>
    <property type="match status" value="1"/>
</dbReference>
<organism evidence="3 4">
    <name type="scientific">Parachaetomium inaequale</name>
    <dbReference type="NCBI Taxonomy" id="2588326"/>
    <lineage>
        <taxon>Eukaryota</taxon>
        <taxon>Fungi</taxon>
        <taxon>Dikarya</taxon>
        <taxon>Ascomycota</taxon>
        <taxon>Pezizomycotina</taxon>
        <taxon>Sordariomycetes</taxon>
        <taxon>Sordariomycetidae</taxon>
        <taxon>Sordariales</taxon>
        <taxon>Chaetomiaceae</taxon>
        <taxon>Parachaetomium</taxon>
    </lineage>
</organism>
<dbReference type="InterPro" id="IPR012340">
    <property type="entry name" value="NA-bd_OB-fold"/>
</dbReference>
<dbReference type="GO" id="GO:0000781">
    <property type="term" value="C:chromosome, telomeric region"/>
    <property type="evidence" value="ECO:0007669"/>
    <property type="project" value="InterPro"/>
</dbReference>
<dbReference type="Pfam" id="PF02765">
    <property type="entry name" value="POT1"/>
    <property type="match status" value="1"/>
</dbReference>
<feature type="compositionally biased region" description="Low complexity" evidence="1">
    <location>
        <begin position="730"/>
        <end position="748"/>
    </location>
</feature>
<dbReference type="CDD" id="cd04497">
    <property type="entry name" value="hPOT1_OB1_like"/>
    <property type="match status" value="1"/>
</dbReference>
<feature type="compositionally biased region" description="Low complexity" evidence="1">
    <location>
        <begin position="1287"/>
        <end position="1300"/>
    </location>
</feature>
<feature type="compositionally biased region" description="Basic and acidic residues" evidence="1">
    <location>
        <begin position="1301"/>
        <end position="1311"/>
    </location>
</feature>
<feature type="compositionally biased region" description="Acidic residues" evidence="1">
    <location>
        <begin position="942"/>
        <end position="951"/>
    </location>
</feature>
<feature type="compositionally biased region" description="Basic and acidic residues" evidence="1">
    <location>
        <begin position="313"/>
        <end position="323"/>
    </location>
</feature>
<feature type="compositionally biased region" description="Basic and acidic residues" evidence="1">
    <location>
        <begin position="567"/>
        <end position="582"/>
    </location>
</feature>
<dbReference type="Proteomes" id="UP001303115">
    <property type="component" value="Unassembled WGS sequence"/>
</dbReference>
<dbReference type="InterPro" id="IPR011564">
    <property type="entry name" value="Telomer_end-bd_POT1/Cdc13"/>
</dbReference>
<feature type="compositionally biased region" description="Low complexity" evidence="1">
    <location>
        <begin position="1255"/>
        <end position="1271"/>
    </location>
</feature>
<feature type="region of interest" description="Disordered" evidence="1">
    <location>
        <begin position="792"/>
        <end position="956"/>
    </location>
</feature>
<reference evidence="4" key="1">
    <citation type="journal article" date="2023" name="Mol. Phylogenet. Evol.">
        <title>Genome-scale phylogeny and comparative genomics of the fungal order Sordariales.</title>
        <authorList>
            <person name="Hensen N."/>
            <person name="Bonometti L."/>
            <person name="Westerberg I."/>
            <person name="Brannstrom I.O."/>
            <person name="Guillou S."/>
            <person name="Cros-Aarteil S."/>
            <person name="Calhoun S."/>
            <person name="Haridas S."/>
            <person name="Kuo A."/>
            <person name="Mondo S."/>
            <person name="Pangilinan J."/>
            <person name="Riley R."/>
            <person name="LaButti K."/>
            <person name="Andreopoulos B."/>
            <person name="Lipzen A."/>
            <person name="Chen C."/>
            <person name="Yan M."/>
            <person name="Daum C."/>
            <person name="Ng V."/>
            <person name="Clum A."/>
            <person name="Steindorff A."/>
            <person name="Ohm R.A."/>
            <person name="Martin F."/>
            <person name="Silar P."/>
            <person name="Natvig D.O."/>
            <person name="Lalanne C."/>
            <person name="Gautier V."/>
            <person name="Ament-Velasquez S.L."/>
            <person name="Kruys A."/>
            <person name="Hutchinson M.I."/>
            <person name="Powell A.J."/>
            <person name="Barry K."/>
            <person name="Miller A.N."/>
            <person name="Grigoriev I.V."/>
            <person name="Debuchy R."/>
            <person name="Gladieux P."/>
            <person name="Hiltunen Thoren M."/>
            <person name="Johannesson H."/>
        </authorList>
    </citation>
    <scope>NUCLEOTIDE SEQUENCE [LARGE SCALE GENOMIC DNA]</scope>
    <source>
        <strain evidence="4">CBS 284.82</strain>
    </source>
</reference>
<feature type="domain" description="Telomeric single stranded DNA binding POT1/Cdc13" evidence="2">
    <location>
        <begin position="1367"/>
        <end position="1511"/>
    </location>
</feature>
<feature type="compositionally biased region" description="Acidic residues" evidence="1">
    <location>
        <begin position="657"/>
        <end position="686"/>
    </location>
</feature>
<sequence>MATVDGDSAAVLASGSATPIAQLNPDLPDQASRVVRGDVTITWPYNSVTKKLAFLLAEPDVRLRRAKGQIRIELQGPSAKAAFESGLGAGDELLFSLAGAEWSKDASPGRIPGARVEWQLQFNQKLVLQVKFGESGEIKHITIDHPAEEHPDGPVTEAARAATPEPEPTIPEIPTTARKISEFTANEYPSPAFVKRARLSYGALFEGGFDIFEEDGGVKGRGRKRTRFGRDSSAWRYSSQSPSPEPTSPAPDAMDEDSPRPVTPQTLPKPQTMDEGCQTVDFEMALAVPEPFDTPAPRREKTPIPSETPVTAPRERPAARQEEQTAAPRVERSPVPTPHEELGSIAEPTPAAEPHPQSPRLPVGKEQPQEQPVPRPALLPVSNTETSPSTLFGPKSFGAGFSSFGAGAPARVESSLSLADQVRFGFSHVPQSTLSPSPPKPELIPETDHHQQHPYPMAYLDDAPAPAKYADMDTYLNVADEQDEMAVHGQTMPLEPSTVERFGDGQWEMSAQSPHYNLVEGGHFGTDALDEGARAMAGQPSLHADSIAPDKVPEGFASYGNECISDRHEESPARQEHPREDQPLVENEDTTSGDEVGVDDEEDEDEKLDEFAYGERVEEGDYDQRNYDIVSDDDEGLSEEDDEVELEAEERYGNGELYDEDGEGEEWDEEDDYESDEEDDEEEDYDMSAYQPRRPIAPPPTGEPVVISLLSDSDDDDEPAPPPRKPVPGTRAAPAPEPPASSEATSSPRRQESPAVLETVETDSTETEQTPNLIFGQTHVVDFAVHGTHSVNQQLRAPPAGMVVDTGPSSFTSQVPGSFGVSSARDESYVPESEPAPSEGSSDLLFVSQSKPQPAPSESSSEGLFISQPRARSPYAEDERTDECSTDGGTDLEREQARDRDEVSSVEEMERDETASPLPKPQDDDASLPDADDLSFTSQVEMPEEFGESEDEHMSVHEDVPPRAAVAVDAVMSTLEVEEVTVSENVESASPEKMVSGPLEGDQGETSTVVSDLVVAEVTSEVVDVTPGEPLSGAQTSPQQGPQLSLPTVSGQDLVAAELPQKMENLPNGQPDISGATAETQEELAISTSASFKTPADLVAQEVPESAEVLPTQPPVEDAVTPPAASQGETDEGLAVNDKAINGTDGVGPLDVEAAAEAQEDGPLTVPVIPLSQAGVDEREKPEAETVRQPASPAPEDLEDETMILEQLTQEQQQSFEAEAAESQARTRSSSPDLSVHLARQAVAAKRNKKAPEPTRTSARITRARSSSLRSNMTNGTPEKEKEEDTSVSLARAALASSKGRSAEVDGTPEKENEEEDTSISLARAALASPSKGRGADVDGTSTTSPNTAAALKADLTKRLRTELPECVALKSLRNHLDKFPNVVAVVTSEPTQPTRAKGGPREYFMLFHVTDPSAAPNMVVEVQMYRPHKDSLPIVRPGDVVLLQRFQVKAVSKKGWGLRTGVESAWAVWEGRQGDVDGGDGQTAPQIRGPPVEDWEGYAGYVGLLREWFGLVMGDGAARGKLERADRKLAEGK</sequence>
<dbReference type="GO" id="GO:0003677">
    <property type="term" value="F:DNA binding"/>
    <property type="evidence" value="ECO:0007669"/>
    <property type="project" value="InterPro"/>
</dbReference>
<protein>
    <recommendedName>
        <fullName evidence="2">Telomeric single stranded DNA binding POT1/Cdc13 domain-containing protein</fullName>
    </recommendedName>
</protein>
<feature type="compositionally biased region" description="Low complexity" evidence="1">
    <location>
        <begin position="1210"/>
        <end position="1224"/>
    </location>
</feature>
<feature type="region of interest" description="Disordered" evidence="1">
    <location>
        <begin position="1064"/>
        <end position="1349"/>
    </location>
</feature>
<feature type="region of interest" description="Disordered" evidence="1">
    <location>
        <begin position="981"/>
        <end position="1006"/>
    </location>
</feature>
<feature type="compositionally biased region" description="Low complexity" evidence="1">
    <location>
        <begin position="831"/>
        <end position="842"/>
    </location>
</feature>
<feature type="region of interest" description="Disordered" evidence="1">
    <location>
        <begin position="145"/>
        <end position="172"/>
    </location>
</feature>
<feature type="compositionally biased region" description="Polar residues" evidence="1">
    <location>
        <begin position="847"/>
        <end position="862"/>
    </location>
</feature>
<feature type="compositionally biased region" description="Polar residues" evidence="1">
    <location>
        <begin position="807"/>
        <end position="816"/>
    </location>
</feature>
<name>A0AAN6STZ7_9PEZI</name>
<evidence type="ECO:0000313" key="4">
    <source>
        <dbReference type="Proteomes" id="UP001303115"/>
    </source>
</evidence>